<comment type="caution">
    <text evidence="2">The sequence shown here is derived from an EMBL/GenBank/DDBJ whole genome shotgun (WGS) entry which is preliminary data.</text>
</comment>
<dbReference type="Pfam" id="PF24199">
    <property type="entry name" value="DUF7424"/>
    <property type="match status" value="1"/>
</dbReference>
<keyword evidence="3" id="KW-1185">Reference proteome</keyword>
<name>A0ABT3M682_9LEPT</name>
<evidence type="ECO:0000313" key="2">
    <source>
        <dbReference type="EMBL" id="MCW7503902.1"/>
    </source>
</evidence>
<organism evidence="2 3">
    <name type="scientific">Leptospira paudalimensis</name>
    <dbReference type="NCBI Taxonomy" id="2950024"/>
    <lineage>
        <taxon>Bacteria</taxon>
        <taxon>Pseudomonadati</taxon>
        <taxon>Spirochaetota</taxon>
        <taxon>Spirochaetia</taxon>
        <taxon>Leptospirales</taxon>
        <taxon>Leptospiraceae</taxon>
        <taxon>Leptospira</taxon>
    </lineage>
</organism>
<evidence type="ECO:0000313" key="3">
    <source>
        <dbReference type="Proteomes" id="UP001208794"/>
    </source>
</evidence>
<sequence length="239" mass="27334">MLAFTKKPVSILFMTTFFFLSCNFESYISLSLEEIQKLIRSKEKKGILFPATIKLEVSGTESCERDKVKITDYVNDYLIEPKEGVCTNDSDKMKTYLEIEGKVKLVNDESLLADDIHLVSFSAFEKDKELKLSLHLNNNSFQSISAFTQREFWAKLEPKDLSIQIYLSNNTNQDMSMNCRSCYLNGTPKPFRGTTNLAKDSEVTVKLSTIFVESILENGYDTVISFQSKENLETQTKNK</sequence>
<accession>A0ABT3M682</accession>
<dbReference type="Proteomes" id="UP001208794">
    <property type="component" value="Unassembled WGS sequence"/>
</dbReference>
<gene>
    <name evidence="2" type="ORF">ND855_07180</name>
</gene>
<dbReference type="InterPro" id="IPR055847">
    <property type="entry name" value="DUF7424"/>
</dbReference>
<protein>
    <recommendedName>
        <fullName evidence="1">DUF7424 domain-containing protein</fullName>
    </recommendedName>
</protein>
<dbReference type="PROSITE" id="PS51257">
    <property type="entry name" value="PROKAR_LIPOPROTEIN"/>
    <property type="match status" value="1"/>
</dbReference>
<evidence type="ECO:0000259" key="1">
    <source>
        <dbReference type="Pfam" id="PF24199"/>
    </source>
</evidence>
<proteinExistence type="predicted"/>
<reference evidence="2 3" key="1">
    <citation type="submission" date="2022-06" db="EMBL/GenBank/DDBJ databases">
        <title>Leptospira isolates from biofilms formed at urban environments.</title>
        <authorList>
            <person name="Ribeiro P.S."/>
            <person name="Sousa T."/>
            <person name="Carvalho N."/>
            <person name="Aburjaile F."/>
            <person name="Neves F."/>
            <person name="Oliveira D."/>
            <person name="Blanco L."/>
            <person name="Lima J."/>
            <person name="Costa F."/>
            <person name="Brenig B."/>
            <person name="Soares S."/>
            <person name="Ramos R."/>
            <person name="Goes-Neto A."/>
            <person name="Matiuzzi M."/>
            <person name="Azevedo V."/>
            <person name="Ristow P."/>
        </authorList>
    </citation>
    <scope>NUCLEOTIDE SEQUENCE [LARGE SCALE GENOMIC DNA]</scope>
    <source>
        <strain evidence="2 3">VSF14</strain>
    </source>
</reference>
<dbReference type="EMBL" id="JAMQPR010000001">
    <property type="protein sequence ID" value="MCW7503902.1"/>
    <property type="molecule type" value="Genomic_DNA"/>
</dbReference>
<feature type="domain" description="DUF7424" evidence="1">
    <location>
        <begin position="27"/>
        <end position="228"/>
    </location>
</feature>
<dbReference type="RefSeq" id="WP_265357777.1">
    <property type="nucleotide sequence ID" value="NZ_JAMQPR010000001.1"/>
</dbReference>